<feature type="transmembrane region" description="Helical" evidence="1">
    <location>
        <begin position="89"/>
        <end position="115"/>
    </location>
</feature>
<organism evidence="2 3">
    <name type="scientific">Streptomyces monticola</name>
    <dbReference type="NCBI Taxonomy" id="2666263"/>
    <lineage>
        <taxon>Bacteria</taxon>
        <taxon>Bacillati</taxon>
        <taxon>Actinomycetota</taxon>
        <taxon>Actinomycetes</taxon>
        <taxon>Kitasatosporales</taxon>
        <taxon>Streptomycetaceae</taxon>
        <taxon>Streptomyces</taxon>
    </lineage>
</organism>
<dbReference type="Proteomes" id="UP001596523">
    <property type="component" value="Unassembled WGS sequence"/>
</dbReference>
<keyword evidence="3" id="KW-1185">Reference proteome</keyword>
<comment type="caution">
    <text evidence="2">The sequence shown here is derived from an EMBL/GenBank/DDBJ whole genome shotgun (WGS) entry which is preliminary data.</text>
</comment>
<reference evidence="3" key="1">
    <citation type="journal article" date="2019" name="Int. J. Syst. Evol. Microbiol.">
        <title>The Global Catalogue of Microorganisms (GCM) 10K type strain sequencing project: providing services to taxonomists for standard genome sequencing and annotation.</title>
        <authorList>
            <consortium name="The Broad Institute Genomics Platform"/>
            <consortium name="The Broad Institute Genome Sequencing Center for Infectious Disease"/>
            <person name="Wu L."/>
            <person name="Ma J."/>
        </authorList>
    </citation>
    <scope>NUCLEOTIDE SEQUENCE [LARGE SCALE GENOMIC DNA]</scope>
    <source>
        <strain evidence="3">SYNS20</strain>
    </source>
</reference>
<keyword evidence="1" id="KW-0812">Transmembrane</keyword>
<gene>
    <name evidence="2" type="ORF">ACFQVC_17100</name>
</gene>
<feature type="transmembrane region" description="Helical" evidence="1">
    <location>
        <begin position="127"/>
        <end position="145"/>
    </location>
</feature>
<dbReference type="Pfam" id="PF09933">
    <property type="entry name" value="DUF2165"/>
    <property type="match status" value="1"/>
</dbReference>
<evidence type="ECO:0000313" key="3">
    <source>
        <dbReference type="Proteomes" id="UP001596523"/>
    </source>
</evidence>
<name>A0ABW2JK99_9ACTN</name>
<dbReference type="EMBL" id="JBHTCF010000006">
    <property type="protein sequence ID" value="MFC7305930.1"/>
    <property type="molecule type" value="Genomic_DNA"/>
</dbReference>
<accession>A0ABW2JK99</accession>
<dbReference type="RefSeq" id="WP_381831290.1">
    <property type="nucleotide sequence ID" value="NZ_JBHTCF010000006.1"/>
</dbReference>
<evidence type="ECO:0000256" key="1">
    <source>
        <dbReference type="SAM" id="Phobius"/>
    </source>
</evidence>
<dbReference type="InterPro" id="IPR018681">
    <property type="entry name" value="DUF2165_transmembrane"/>
</dbReference>
<feature type="transmembrane region" description="Helical" evidence="1">
    <location>
        <begin position="22"/>
        <end position="48"/>
    </location>
</feature>
<proteinExistence type="predicted"/>
<protein>
    <submittedName>
        <fullName evidence="2">DUF2165 domain-containing protein</fullName>
    </submittedName>
</protein>
<evidence type="ECO:0000313" key="2">
    <source>
        <dbReference type="EMBL" id="MFC7305930.1"/>
    </source>
</evidence>
<keyword evidence="1" id="KW-1133">Transmembrane helix</keyword>
<sequence>MTSATPTTTPSSTRPRGPLDRLLRLGTLPVAALALTAMSALYIALVALGNLTDFDSNQQFVQHVLAMDTTFKDEDVMWRAIGSSTLRDIAYVGIIVWEVLAAAILIMATVLWCGALRQGTYERARRATTLGLLMLMLLFGLGFIAVGGEWFSMWQSSKWNGLDTAGRNFMLSGFVLLLVHLPSPQWGRADAGAPGADTPDAGR</sequence>
<keyword evidence="1" id="KW-0472">Membrane</keyword>